<name>A0A1I6JL80_9SPHN</name>
<keyword evidence="2" id="KW-1185">Reference proteome</keyword>
<proteinExistence type="predicted"/>
<dbReference type="RefSeq" id="WP_165611178.1">
    <property type="nucleotide sequence ID" value="NZ_FOZG01000001.1"/>
</dbReference>
<reference evidence="1 2" key="1">
    <citation type="submission" date="2016-10" db="EMBL/GenBank/DDBJ databases">
        <authorList>
            <person name="de Groot N.N."/>
        </authorList>
    </citation>
    <scope>NUCLEOTIDE SEQUENCE [LARGE SCALE GENOMIC DNA]</scope>
    <source>
        <strain evidence="1 2">S5-249</strain>
    </source>
</reference>
<dbReference type="InterPro" id="IPR009734">
    <property type="entry name" value="Myoviridae_GpU"/>
</dbReference>
<sequence length="132" mass="14379">MILMSLGLFLFSVPTLVHDELQRRADWRHARAPRVGARDAVQFVGPGEETVTLSGTAVAELQDGDASIDQLRDMAGTGTAWPLLDGAGRVWGTFVILAIDERHRHILADGRALTIDFGIDLLRVDVPEEPAP</sequence>
<gene>
    <name evidence="1" type="ORF">SAMN05192580_0447</name>
</gene>
<evidence type="ECO:0008006" key="3">
    <source>
        <dbReference type="Google" id="ProtNLM"/>
    </source>
</evidence>
<dbReference type="EMBL" id="FOZG01000001">
    <property type="protein sequence ID" value="SFR79733.1"/>
    <property type="molecule type" value="Genomic_DNA"/>
</dbReference>
<dbReference type="Pfam" id="PF06995">
    <property type="entry name" value="Phage_P2_GpU"/>
    <property type="match status" value="1"/>
</dbReference>
<dbReference type="STRING" id="1166337.SAMN05192580_0447"/>
<dbReference type="Proteomes" id="UP000198824">
    <property type="component" value="Unassembled WGS sequence"/>
</dbReference>
<accession>A0A1I6JL80</accession>
<evidence type="ECO:0000313" key="1">
    <source>
        <dbReference type="EMBL" id="SFR79733.1"/>
    </source>
</evidence>
<organism evidence="1 2">
    <name type="scientific">Sphingomonas jatrophae</name>
    <dbReference type="NCBI Taxonomy" id="1166337"/>
    <lineage>
        <taxon>Bacteria</taxon>
        <taxon>Pseudomonadati</taxon>
        <taxon>Pseudomonadota</taxon>
        <taxon>Alphaproteobacteria</taxon>
        <taxon>Sphingomonadales</taxon>
        <taxon>Sphingomonadaceae</taxon>
        <taxon>Sphingomonas</taxon>
    </lineage>
</organism>
<protein>
    <recommendedName>
        <fullName evidence="3">Phage protein U</fullName>
    </recommendedName>
</protein>
<dbReference type="AlphaFoldDB" id="A0A1I6JL80"/>
<evidence type="ECO:0000313" key="2">
    <source>
        <dbReference type="Proteomes" id="UP000198824"/>
    </source>
</evidence>